<protein>
    <submittedName>
        <fullName evidence="4">Methanol dehydrogenase</fullName>
    </submittedName>
</protein>
<dbReference type="PANTHER" id="PTHR30373:SF2">
    <property type="entry name" value="UPF0603 PROTEIN YGCG"/>
    <property type="match status" value="1"/>
</dbReference>
<keyword evidence="1" id="KW-0472">Membrane</keyword>
<feature type="transmembrane region" description="Helical" evidence="1">
    <location>
        <begin position="182"/>
        <end position="199"/>
    </location>
</feature>
<dbReference type="Gene3D" id="3.10.310.50">
    <property type="match status" value="1"/>
</dbReference>
<evidence type="ECO:0000256" key="1">
    <source>
        <dbReference type="SAM" id="Phobius"/>
    </source>
</evidence>
<proteinExistence type="predicted"/>
<dbReference type="PANTHER" id="PTHR30373">
    <property type="entry name" value="UPF0603 PROTEIN YGCG"/>
    <property type="match status" value="1"/>
</dbReference>
<comment type="caution">
    <text evidence="4">The sequence shown here is derived from an EMBL/GenBank/DDBJ whole genome shotgun (WGS) entry which is preliminary data.</text>
</comment>
<keyword evidence="1" id="KW-0812">Transmembrane</keyword>
<dbReference type="PATRIC" id="fig|317.174.peg.5036"/>
<dbReference type="InterPro" id="IPR007621">
    <property type="entry name" value="TPM_dom"/>
</dbReference>
<organism evidence="4 5">
    <name type="scientific">Pseudomonas syringae</name>
    <dbReference type="NCBI Taxonomy" id="317"/>
    <lineage>
        <taxon>Bacteria</taxon>
        <taxon>Pseudomonadati</taxon>
        <taxon>Pseudomonadota</taxon>
        <taxon>Gammaproteobacteria</taxon>
        <taxon>Pseudomonadales</taxon>
        <taxon>Pseudomonadaceae</taxon>
        <taxon>Pseudomonas</taxon>
    </lineage>
</organism>
<evidence type="ECO:0000259" key="3">
    <source>
        <dbReference type="Pfam" id="PF04536"/>
    </source>
</evidence>
<feature type="domain" description="TPM" evidence="3">
    <location>
        <begin position="33"/>
        <end position="157"/>
    </location>
</feature>
<name>A0A085UU54_PSESX</name>
<keyword evidence="2" id="KW-0732">Signal</keyword>
<gene>
    <name evidence="4" type="ORF">IV02_24625</name>
</gene>
<dbReference type="Pfam" id="PF04536">
    <property type="entry name" value="TPM_phosphatase"/>
    <property type="match status" value="1"/>
</dbReference>
<dbReference type="Proteomes" id="UP000028643">
    <property type="component" value="Unassembled WGS sequence"/>
</dbReference>
<feature type="signal peptide" evidence="2">
    <location>
        <begin position="1"/>
        <end position="22"/>
    </location>
</feature>
<feature type="chain" id="PRO_5001798225" evidence="2">
    <location>
        <begin position="23"/>
        <end position="254"/>
    </location>
</feature>
<evidence type="ECO:0000313" key="4">
    <source>
        <dbReference type="EMBL" id="KFE46717.1"/>
    </source>
</evidence>
<accession>A0A085UU54</accession>
<evidence type="ECO:0000313" key="5">
    <source>
        <dbReference type="Proteomes" id="UP000028643"/>
    </source>
</evidence>
<sequence>MKALRLALPVLVLWACALSAQAALVFPPLTGRVVDNAQLLDAQSSAQLTQMLEAHEQASGEQVVVVTLPDLQGTSIEDFGYQLGRAWGIGEKGKDSGALLIVARDDRKVRIEVGYGLEERLTDAQSSVIINQIITPAFKTGNFAGGITQGAQAIIQVLGGNPLAQPQAAGGAEQQGTGFDNIPVLIIVVVFLILIFLRSGRGGGGRGGRGGFITAGGLGGLGGLGSGGSGGGGGGGGFSGGGGSFGGGGASGSW</sequence>
<dbReference type="EMBL" id="JPQT01000133">
    <property type="protein sequence ID" value="KFE46717.1"/>
    <property type="molecule type" value="Genomic_DNA"/>
</dbReference>
<keyword evidence="1" id="KW-1133">Transmembrane helix</keyword>
<evidence type="ECO:0000256" key="2">
    <source>
        <dbReference type="SAM" id="SignalP"/>
    </source>
</evidence>
<dbReference type="RefSeq" id="WP_047578421.1">
    <property type="nucleotide sequence ID" value="NZ_JPQT01000133.1"/>
</dbReference>
<reference evidence="4 5" key="1">
    <citation type="submission" date="2014-07" db="EMBL/GenBank/DDBJ databases">
        <title>Draft Genome Sequences of Environmental Pseudomonas syringae strains.</title>
        <authorList>
            <person name="Baltrus D.A."/>
            <person name="Berge O."/>
            <person name="Morris C."/>
        </authorList>
    </citation>
    <scope>NUCLEOTIDE SEQUENCE [LARGE SCALE GENOMIC DNA]</scope>
    <source>
        <strain evidence="4 5">CEB003</strain>
    </source>
</reference>
<dbReference type="AlphaFoldDB" id="A0A085UU54"/>